<comment type="caution">
    <text evidence="2">The sequence shown here is derived from an EMBL/GenBank/DDBJ whole genome shotgun (WGS) entry which is preliminary data.</text>
</comment>
<evidence type="ECO:0000313" key="2">
    <source>
        <dbReference type="EMBL" id="KAH0813393.1"/>
    </source>
</evidence>
<evidence type="ECO:0000313" key="3">
    <source>
        <dbReference type="Proteomes" id="UP000719412"/>
    </source>
</evidence>
<feature type="region of interest" description="Disordered" evidence="1">
    <location>
        <begin position="220"/>
        <end position="246"/>
    </location>
</feature>
<proteinExistence type="predicted"/>
<feature type="region of interest" description="Disordered" evidence="1">
    <location>
        <begin position="91"/>
        <end position="148"/>
    </location>
</feature>
<feature type="compositionally biased region" description="Basic and acidic residues" evidence="1">
    <location>
        <begin position="37"/>
        <end position="49"/>
    </location>
</feature>
<organism evidence="2 3">
    <name type="scientific">Tenebrio molitor</name>
    <name type="common">Yellow mealworm beetle</name>
    <dbReference type="NCBI Taxonomy" id="7067"/>
    <lineage>
        <taxon>Eukaryota</taxon>
        <taxon>Metazoa</taxon>
        <taxon>Ecdysozoa</taxon>
        <taxon>Arthropoda</taxon>
        <taxon>Hexapoda</taxon>
        <taxon>Insecta</taxon>
        <taxon>Pterygota</taxon>
        <taxon>Neoptera</taxon>
        <taxon>Endopterygota</taxon>
        <taxon>Coleoptera</taxon>
        <taxon>Polyphaga</taxon>
        <taxon>Cucujiformia</taxon>
        <taxon>Tenebrionidae</taxon>
        <taxon>Tenebrio</taxon>
    </lineage>
</organism>
<dbReference type="Proteomes" id="UP000719412">
    <property type="component" value="Unassembled WGS sequence"/>
</dbReference>
<gene>
    <name evidence="2" type="ORF">GEV33_009398</name>
</gene>
<dbReference type="EMBL" id="JABDTM020025318">
    <property type="protein sequence ID" value="KAH0813393.1"/>
    <property type="molecule type" value="Genomic_DNA"/>
</dbReference>
<keyword evidence="3" id="KW-1185">Reference proteome</keyword>
<evidence type="ECO:0000256" key="1">
    <source>
        <dbReference type="SAM" id="MobiDB-lite"/>
    </source>
</evidence>
<feature type="compositionally biased region" description="Polar residues" evidence="1">
    <location>
        <begin position="99"/>
        <end position="109"/>
    </location>
</feature>
<sequence length="254" mass="28643">MFKFRGKITLQSSPTSVVKKREKRERSRTFQNGLSDPDFRYRPRQVGERRGKRYKGGTDAMKMVLERLSTGSRLVQGEIRGCFSVQQELANPWRKTESAGKSSQRNPNRNAAADKGFIHEGQRPYAQAETPPESRTSHRTVPGRGTRVQEQHVSGKVLQRLSFCSPPSWLISFTLIHVIRPGVTSPETTRSLGLNFFHFFTGAQGLTVHVFLWEGSRGGRTRGLSEDTGGVIDQRRKKDSEDLPPAPFFPGLIF</sequence>
<accession>A0A8J6HGU1</accession>
<name>A0A8J6HGU1_TENMO</name>
<feature type="region of interest" description="Disordered" evidence="1">
    <location>
        <begin position="1"/>
        <end position="53"/>
    </location>
</feature>
<reference evidence="2" key="2">
    <citation type="submission" date="2021-08" db="EMBL/GenBank/DDBJ databases">
        <authorList>
            <person name="Eriksson T."/>
        </authorList>
    </citation>
    <scope>NUCLEOTIDE SEQUENCE</scope>
    <source>
        <strain evidence="2">Stoneville</strain>
        <tissue evidence="2">Whole head</tissue>
    </source>
</reference>
<reference evidence="2" key="1">
    <citation type="journal article" date="2020" name="J Insects Food Feed">
        <title>The yellow mealworm (Tenebrio molitor) genome: a resource for the emerging insects as food and feed industry.</title>
        <authorList>
            <person name="Eriksson T."/>
            <person name="Andere A."/>
            <person name="Kelstrup H."/>
            <person name="Emery V."/>
            <person name="Picard C."/>
        </authorList>
    </citation>
    <scope>NUCLEOTIDE SEQUENCE</scope>
    <source>
        <strain evidence="2">Stoneville</strain>
        <tissue evidence="2">Whole head</tissue>
    </source>
</reference>
<dbReference type="AlphaFoldDB" id="A0A8J6HGU1"/>
<protein>
    <submittedName>
        <fullName evidence="2">Uncharacterized protein</fullName>
    </submittedName>
</protein>